<dbReference type="EMBL" id="UPXZ01000039">
    <property type="protein sequence ID" value="VBB48207.1"/>
    <property type="molecule type" value="Genomic_DNA"/>
</dbReference>
<organism evidence="1">
    <name type="scientific">uncultured Paludibacter sp</name>
    <dbReference type="NCBI Taxonomy" id="497635"/>
    <lineage>
        <taxon>Bacteria</taxon>
        <taxon>Pseudomonadati</taxon>
        <taxon>Bacteroidota</taxon>
        <taxon>Bacteroidia</taxon>
        <taxon>Bacteroidales</taxon>
        <taxon>Paludibacteraceae</taxon>
        <taxon>Paludibacter</taxon>
        <taxon>environmental samples</taxon>
    </lineage>
</organism>
<sequence length="81" mass="9431">MSIKIEKSAIQRLLEYTDESFLEDIDNISDLIVRGVMVDMSDEEADNNLRAKIILENHFNLRLIRDVLSEIFKANKDYGKN</sequence>
<gene>
    <name evidence="1" type="ORF">TRIP_D440225</name>
</gene>
<protein>
    <submittedName>
        <fullName evidence="1">Uncharacterized protein</fullName>
    </submittedName>
</protein>
<evidence type="ECO:0000313" key="1">
    <source>
        <dbReference type="EMBL" id="VBB48207.1"/>
    </source>
</evidence>
<reference evidence="1" key="1">
    <citation type="submission" date="2018-07" db="EMBL/GenBank/DDBJ databases">
        <authorList>
            <consortium name="Genoscope - CEA"/>
            <person name="William W."/>
        </authorList>
    </citation>
    <scope>NUCLEOTIDE SEQUENCE</scope>
    <source>
        <strain evidence="1">IK1</strain>
    </source>
</reference>
<dbReference type="AlphaFoldDB" id="A0A653AJG0"/>
<proteinExistence type="predicted"/>
<name>A0A653AJG0_9BACT</name>
<accession>A0A653AJG0</accession>